<evidence type="ECO:0000313" key="2">
    <source>
        <dbReference type="EMBL" id="GLQ90200.1"/>
    </source>
</evidence>
<dbReference type="RefSeq" id="WP_284333625.1">
    <property type="nucleotide sequence ID" value="NZ_BSOA01000048.1"/>
</dbReference>
<gene>
    <name evidence="2" type="ORF">GCM10007898_37750</name>
</gene>
<feature type="region of interest" description="Disordered" evidence="1">
    <location>
        <begin position="1"/>
        <end position="58"/>
    </location>
</feature>
<organism evidence="2 3">
    <name type="scientific">Dyella flagellata</name>
    <dbReference type="NCBI Taxonomy" id="1867833"/>
    <lineage>
        <taxon>Bacteria</taxon>
        <taxon>Pseudomonadati</taxon>
        <taxon>Pseudomonadota</taxon>
        <taxon>Gammaproteobacteria</taxon>
        <taxon>Lysobacterales</taxon>
        <taxon>Rhodanobacteraceae</taxon>
        <taxon>Dyella</taxon>
    </lineage>
</organism>
<dbReference type="EMBL" id="BSOA01000048">
    <property type="protein sequence ID" value="GLQ90200.1"/>
    <property type="molecule type" value="Genomic_DNA"/>
</dbReference>
<accession>A0ABQ5XEU9</accession>
<comment type="caution">
    <text evidence="2">The sequence shown here is derived from an EMBL/GenBank/DDBJ whole genome shotgun (WGS) entry which is preliminary data.</text>
</comment>
<protein>
    <submittedName>
        <fullName evidence="2">Uncharacterized protein</fullName>
    </submittedName>
</protein>
<dbReference type="Proteomes" id="UP001156627">
    <property type="component" value="Unassembled WGS sequence"/>
</dbReference>
<evidence type="ECO:0000256" key="1">
    <source>
        <dbReference type="SAM" id="MobiDB-lite"/>
    </source>
</evidence>
<sequence>MTTRKPSNAPHEAPGRKAAEPYDPHKRRGPPQRLEDTNASGDALNDTGEDNQRQKEED</sequence>
<feature type="compositionally biased region" description="Basic and acidic residues" evidence="1">
    <location>
        <begin position="13"/>
        <end position="24"/>
    </location>
</feature>
<name>A0ABQ5XEU9_9GAMM</name>
<keyword evidence="3" id="KW-1185">Reference proteome</keyword>
<evidence type="ECO:0000313" key="3">
    <source>
        <dbReference type="Proteomes" id="UP001156627"/>
    </source>
</evidence>
<reference evidence="3" key="1">
    <citation type="journal article" date="2019" name="Int. J. Syst. Evol. Microbiol.">
        <title>The Global Catalogue of Microorganisms (GCM) 10K type strain sequencing project: providing services to taxonomists for standard genome sequencing and annotation.</title>
        <authorList>
            <consortium name="The Broad Institute Genomics Platform"/>
            <consortium name="The Broad Institute Genome Sequencing Center for Infectious Disease"/>
            <person name="Wu L."/>
            <person name="Ma J."/>
        </authorList>
    </citation>
    <scope>NUCLEOTIDE SEQUENCE [LARGE SCALE GENOMIC DNA]</scope>
    <source>
        <strain evidence="3">NBRC 111981</strain>
    </source>
</reference>
<proteinExistence type="predicted"/>